<evidence type="ECO:0000256" key="6">
    <source>
        <dbReference type="SAM" id="MobiDB-lite"/>
    </source>
</evidence>
<organism evidence="8 9">
    <name type="scientific">Mucor plumbeus</name>
    <dbReference type="NCBI Taxonomy" id="97098"/>
    <lineage>
        <taxon>Eukaryota</taxon>
        <taxon>Fungi</taxon>
        <taxon>Fungi incertae sedis</taxon>
        <taxon>Mucoromycota</taxon>
        <taxon>Mucoromycotina</taxon>
        <taxon>Mucoromycetes</taxon>
        <taxon>Mucorales</taxon>
        <taxon>Mucorineae</taxon>
        <taxon>Mucoraceae</taxon>
        <taxon>Mucor</taxon>
    </lineage>
</organism>
<feature type="compositionally biased region" description="Basic and acidic residues" evidence="6">
    <location>
        <begin position="172"/>
        <end position="198"/>
    </location>
</feature>
<dbReference type="SMART" id="SM01336">
    <property type="entry name" value="zf-PARP"/>
    <property type="match status" value="1"/>
</dbReference>
<sequence>MTEQSTTTKTDGSITTYCIEHAKTQQSKCAACERTIPHKSLRVAEIFRKSKKVKKDLARHTWFHFKCFKVPELLTRVPIEQFRGYPALNEKDKARVQRVIQSGVGSSWAELMEKAKPAKTEEELEADKEEQAKKDKKKKEDEDSMNMDMTENLTGTQQKSTKSKSKKSAVASEKETATAKPVEEKNKKTLKPKADKKSKVTKKKASVTPATVKEVVLPKEDLLELQNFAKEFSAFK</sequence>
<dbReference type="Proteomes" id="UP000650833">
    <property type="component" value="Unassembled WGS sequence"/>
</dbReference>
<keyword evidence="3" id="KW-0863">Zinc-finger</keyword>
<dbReference type="PROSITE" id="PS50064">
    <property type="entry name" value="ZF_PARP_2"/>
    <property type="match status" value="1"/>
</dbReference>
<evidence type="ECO:0000256" key="2">
    <source>
        <dbReference type="ARBA" id="ARBA00022723"/>
    </source>
</evidence>
<dbReference type="InterPro" id="IPR001510">
    <property type="entry name" value="Znf_PARP"/>
</dbReference>
<dbReference type="GO" id="GO:0008270">
    <property type="term" value="F:zinc ion binding"/>
    <property type="evidence" value="ECO:0007669"/>
    <property type="project" value="UniProtKB-KW"/>
</dbReference>
<name>A0A8H7VC16_9FUNG</name>
<feature type="region of interest" description="Disordered" evidence="6">
    <location>
        <begin position="113"/>
        <end position="208"/>
    </location>
</feature>
<evidence type="ECO:0000256" key="4">
    <source>
        <dbReference type="ARBA" id="ARBA00022833"/>
    </source>
</evidence>
<keyword evidence="2" id="KW-0479">Metal-binding</keyword>
<evidence type="ECO:0000256" key="1">
    <source>
        <dbReference type="ARBA" id="ARBA00004123"/>
    </source>
</evidence>
<keyword evidence="4" id="KW-0862">Zinc</keyword>
<evidence type="ECO:0000256" key="3">
    <source>
        <dbReference type="ARBA" id="ARBA00022771"/>
    </source>
</evidence>
<keyword evidence="9" id="KW-1185">Reference proteome</keyword>
<evidence type="ECO:0000259" key="7">
    <source>
        <dbReference type="PROSITE" id="PS50064"/>
    </source>
</evidence>
<evidence type="ECO:0000313" key="8">
    <source>
        <dbReference type="EMBL" id="KAG2213247.1"/>
    </source>
</evidence>
<feature type="domain" description="PARP-type" evidence="7">
    <location>
        <begin position="17"/>
        <end position="104"/>
    </location>
</feature>
<dbReference type="OrthoDB" id="2384641at2759"/>
<dbReference type="InterPro" id="IPR036957">
    <property type="entry name" value="Znf_PARP_sf"/>
</dbReference>
<dbReference type="AlphaFoldDB" id="A0A8H7VC16"/>
<protein>
    <recommendedName>
        <fullName evidence="7">PARP-type domain-containing protein</fullName>
    </recommendedName>
</protein>
<accession>A0A8H7VC16</accession>
<dbReference type="Gene3D" id="3.30.1740.10">
    <property type="entry name" value="Zinc finger, PARP-type"/>
    <property type="match status" value="1"/>
</dbReference>
<dbReference type="Pfam" id="PF00645">
    <property type="entry name" value="zf-PARP"/>
    <property type="match status" value="1"/>
</dbReference>
<feature type="compositionally biased region" description="Basic and acidic residues" evidence="6">
    <location>
        <begin position="129"/>
        <end position="141"/>
    </location>
</feature>
<gene>
    <name evidence="8" type="ORF">INT46_002468</name>
</gene>
<evidence type="ECO:0000313" key="9">
    <source>
        <dbReference type="Proteomes" id="UP000650833"/>
    </source>
</evidence>
<dbReference type="GO" id="GO:0005634">
    <property type="term" value="C:nucleus"/>
    <property type="evidence" value="ECO:0007669"/>
    <property type="project" value="UniProtKB-SubCell"/>
</dbReference>
<proteinExistence type="predicted"/>
<reference evidence="8" key="1">
    <citation type="submission" date="2020-12" db="EMBL/GenBank/DDBJ databases">
        <title>Metabolic potential, ecology and presence of endohyphal bacteria is reflected in genomic diversity of Mucoromycotina.</title>
        <authorList>
            <person name="Muszewska A."/>
            <person name="Okrasinska A."/>
            <person name="Steczkiewicz K."/>
            <person name="Drgas O."/>
            <person name="Orlowska M."/>
            <person name="Perlinska-Lenart U."/>
            <person name="Aleksandrzak-Piekarczyk T."/>
            <person name="Szatraj K."/>
            <person name="Zielenkiewicz U."/>
            <person name="Pilsyk S."/>
            <person name="Malc E."/>
            <person name="Mieczkowski P."/>
            <person name="Kruszewska J.S."/>
            <person name="Biernat P."/>
            <person name="Pawlowska J."/>
        </authorList>
    </citation>
    <scope>NUCLEOTIDE SEQUENCE</scope>
    <source>
        <strain evidence="8">CBS 226.32</strain>
    </source>
</reference>
<feature type="compositionally biased region" description="Polar residues" evidence="6">
    <location>
        <begin position="147"/>
        <end position="158"/>
    </location>
</feature>
<keyword evidence="5" id="KW-0539">Nucleus</keyword>
<evidence type="ECO:0000256" key="5">
    <source>
        <dbReference type="ARBA" id="ARBA00023242"/>
    </source>
</evidence>
<comment type="subcellular location">
    <subcellularLocation>
        <location evidence="1">Nucleus</location>
    </subcellularLocation>
</comment>
<dbReference type="SUPFAM" id="SSF57716">
    <property type="entry name" value="Glucocorticoid receptor-like (DNA-binding domain)"/>
    <property type="match status" value="1"/>
</dbReference>
<dbReference type="EMBL" id="JAEPRC010000039">
    <property type="protein sequence ID" value="KAG2213247.1"/>
    <property type="molecule type" value="Genomic_DNA"/>
</dbReference>
<dbReference type="GO" id="GO:0003677">
    <property type="term" value="F:DNA binding"/>
    <property type="evidence" value="ECO:0007669"/>
    <property type="project" value="InterPro"/>
</dbReference>
<comment type="caution">
    <text evidence="8">The sequence shown here is derived from an EMBL/GenBank/DDBJ whole genome shotgun (WGS) entry which is preliminary data.</text>
</comment>